<feature type="compositionally biased region" description="Basic and acidic residues" evidence="1">
    <location>
        <begin position="337"/>
        <end position="352"/>
    </location>
</feature>
<dbReference type="AlphaFoldDB" id="A0A1Q9DGM0"/>
<accession>A0A1Q9DGM0</accession>
<gene>
    <name evidence="2" type="ORF">AK812_SmicGene23680</name>
</gene>
<name>A0A1Q9DGM0_SYMMI</name>
<feature type="region of interest" description="Disordered" evidence="1">
    <location>
        <begin position="285"/>
        <end position="382"/>
    </location>
</feature>
<dbReference type="EMBL" id="LSRX01000548">
    <property type="protein sequence ID" value="OLP94293.1"/>
    <property type="molecule type" value="Genomic_DNA"/>
</dbReference>
<evidence type="ECO:0000313" key="3">
    <source>
        <dbReference type="Proteomes" id="UP000186817"/>
    </source>
</evidence>
<proteinExistence type="predicted"/>
<reference evidence="2 3" key="1">
    <citation type="submission" date="2016-02" db="EMBL/GenBank/DDBJ databases">
        <title>Genome analysis of coral dinoflagellate symbionts highlights evolutionary adaptations to a symbiotic lifestyle.</title>
        <authorList>
            <person name="Aranda M."/>
            <person name="Li Y."/>
            <person name="Liew Y.J."/>
            <person name="Baumgarten S."/>
            <person name="Simakov O."/>
            <person name="Wilson M."/>
            <person name="Piel J."/>
            <person name="Ashoor H."/>
            <person name="Bougouffa S."/>
            <person name="Bajic V.B."/>
            <person name="Ryu T."/>
            <person name="Ravasi T."/>
            <person name="Bayer T."/>
            <person name="Micklem G."/>
            <person name="Kim H."/>
            <person name="Bhak J."/>
            <person name="Lajeunesse T.C."/>
            <person name="Voolstra C.R."/>
        </authorList>
    </citation>
    <scope>NUCLEOTIDE SEQUENCE [LARGE SCALE GENOMIC DNA]</scope>
    <source>
        <strain evidence="2 3">CCMP2467</strain>
    </source>
</reference>
<feature type="compositionally biased region" description="Basic and acidic residues" evidence="1">
    <location>
        <begin position="285"/>
        <end position="302"/>
    </location>
</feature>
<sequence length="453" mass="51185">MASDASGDAEARLRLSQLIAFGEKMAQCLPEQMKEALCTPVGEPNAPLVTDRPNAKKSPASIMIIRLRLENRWILNRFLDVEDWQVRSPSQYEVQVVLETFNEKLKELDDEYALNVSRIRALWSKMRKMWSNTPGKSRNNRIQEMKDKMRKATYGHQMCVQLVMYKYMCIVFFVIDDLYLRSRSPRSSQPLGSSDDEAAPVINRKWKRNTSSEEESSDSSMRVSADVVRNSMNGESIYNFMHPPADATEDAEKHFTAESFDWDGLLKENPHLAFSEAGFDEAVKNIWDDPPKPVPAGDDKPSKNPHKKKSSKSRRRLLLQQNLQSKANSGGSKKPKASPEKTEKPDIREKKASPTKPDSSAAKKASPPKTGQKPPASGDVDDELMQTFLAEYHAMIKGLLDGKYKCEVLLRQKALKPKGVDQEHGRSISLRIGVKEAWEQLNHALGRVISKKS</sequence>
<keyword evidence="3" id="KW-1185">Reference proteome</keyword>
<feature type="compositionally biased region" description="Basic residues" evidence="1">
    <location>
        <begin position="303"/>
        <end position="317"/>
    </location>
</feature>
<comment type="caution">
    <text evidence="2">The sequence shown here is derived from an EMBL/GenBank/DDBJ whole genome shotgun (WGS) entry which is preliminary data.</text>
</comment>
<evidence type="ECO:0000256" key="1">
    <source>
        <dbReference type="SAM" id="MobiDB-lite"/>
    </source>
</evidence>
<evidence type="ECO:0000313" key="2">
    <source>
        <dbReference type="EMBL" id="OLP94293.1"/>
    </source>
</evidence>
<feature type="region of interest" description="Disordered" evidence="1">
    <location>
        <begin position="185"/>
        <end position="223"/>
    </location>
</feature>
<protein>
    <submittedName>
        <fullName evidence="2">Uncharacterized protein</fullName>
    </submittedName>
</protein>
<organism evidence="2 3">
    <name type="scientific">Symbiodinium microadriaticum</name>
    <name type="common">Dinoflagellate</name>
    <name type="synonym">Zooxanthella microadriatica</name>
    <dbReference type="NCBI Taxonomy" id="2951"/>
    <lineage>
        <taxon>Eukaryota</taxon>
        <taxon>Sar</taxon>
        <taxon>Alveolata</taxon>
        <taxon>Dinophyceae</taxon>
        <taxon>Suessiales</taxon>
        <taxon>Symbiodiniaceae</taxon>
        <taxon>Symbiodinium</taxon>
    </lineage>
</organism>
<dbReference type="OrthoDB" id="425543at2759"/>
<dbReference type="Proteomes" id="UP000186817">
    <property type="component" value="Unassembled WGS sequence"/>
</dbReference>